<protein>
    <recommendedName>
        <fullName evidence="3">TonB-dependent receptor</fullName>
    </recommendedName>
</protein>
<dbReference type="Proteomes" id="UP001319080">
    <property type="component" value="Unassembled WGS sequence"/>
</dbReference>
<evidence type="ECO:0000313" key="1">
    <source>
        <dbReference type="EMBL" id="MBT1712547.1"/>
    </source>
</evidence>
<dbReference type="EMBL" id="JAHESE010000148">
    <property type="protein sequence ID" value="MBT1712547.1"/>
    <property type="molecule type" value="Genomic_DNA"/>
</dbReference>
<dbReference type="AlphaFoldDB" id="A0AAP2E5L6"/>
<evidence type="ECO:0000313" key="2">
    <source>
        <dbReference type="Proteomes" id="UP001319080"/>
    </source>
</evidence>
<evidence type="ECO:0008006" key="3">
    <source>
        <dbReference type="Google" id="ProtNLM"/>
    </source>
</evidence>
<reference evidence="1 2" key="1">
    <citation type="submission" date="2021-05" db="EMBL/GenBank/DDBJ databases">
        <title>A Polyphasic approach of four new species of the genus Ohtaekwangia: Ohtaekwangia histidinii sp. nov., Ohtaekwangia cretensis sp. nov., Ohtaekwangia indiensis sp. nov., Ohtaekwangia reichenbachii sp. nov. from diverse environment.</title>
        <authorList>
            <person name="Octaviana S."/>
        </authorList>
    </citation>
    <scope>NUCLEOTIDE SEQUENCE [LARGE SCALE GENOMIC DNA]</scope>
    <source>
        <strain evidence="1 2">PWU5</strain>
    </source>
</reference>
<organism evidence="1 2">
    <name type="scientific">Dawidia cretensis</name>
    <dbReference type="NCBI Taxonomy" id="2782350"/>
    <lineage>
        <taxon>Bacteria</taxon>
        <taxon>Pseudomonadati</taxon>
        <taxon>Bacteroidota</taxon>
        <taxon>Cytophagia</taxon>
        <taxon>Cytophagales</taxon>
        <taxon>Chryseotaleaceae</taxon>
        <taxon>Dawidia</taxon>
    </lineage>
</organism>
<proteinExistence type="predicted"/>
<dbReference type="RefSeq" id="WP_254088094.1">
    <property type="nucleotide sequence ID" value="NZ_JAHESE010000148.1"/>
</dbReference>
<gene>
    <name evidence="1" type="ORF">KK062_30210</name>
</gene>
<comment type="caution">
    <text evidence="1">The sequence shown here is derived from an EMBL/GenBank/DDBJ whole genome shotgun (WGS) entry which is preliminary data.</text>
</comment>
<name>A0AAP2E5L6_9BACT</name>
<keyword evidence="2" id="KW-1185">Reference proteome</keyword>
<feature type="non-terminal residue" evidence="1">
    <location>
        <position position="1"/>
    </location>
</feature>
<accession>A0AAP2E5L6</accession>
<sequence length="102" mass="11518">QKEGDITSVQRFGTTDQVVTAYPMWQESDAVIKRIAFLRLKTLTIAYSLPRTVLDPIHVDNGKVFLQAQNLYTESILDLWDPETLSVASPPRIVSLGFQIKL</sequence>